<feature type="transmembrane region" description="Helical" evidence="5">
    <location>
        <begin position="348"/>
        <end position="368"/>
    </location>
</feature>
<keyword evidence="1" id="KW-0813">Transport</keyword>
<dbReference type="InterPro" id="IPR009248">
    <property type="entry name" value="SbmA_BacA"/>
</dbReference>
<dbReference type="NCBIfam" id="NF008306">
    <property type="entry name" value="PRK11098.1"/>
    <property type="match status" value="1"/>
</dbReference>
<keyword evidence="4 5" id="KW-0472">Membrane</keyword>
<organism evidence="6 7">
    <name type="scientific">Bauldia litoralis</name>
    <dbReference type="NCBI Taxonomy" id="665467"/>
    <lineage>
        <taxon>Bacteria</taxon>
        <taxon>Pseudomonadati</taxon>
        <taxon>Pseudomonadota</taxon>
        <taxon>Alphaproteobacteria</taxon>
        <taxon>Hyphomicrobiales</taxon>
        <taxon>Kaistiaceae</taxon>
        <taxon>Bauldia</taxon>
    </lineage>
</organism>
<dbReference type="GO" id="GO:0005886">
    <property type="term" value="C:plasma membrane"/>
    <property type="evidence" value="ECO:0007669"/>
    <property type="project" value="TreeGrafter"/>
</dbReference>
<evidence type="ECO:0000313" key="6">
    <source>
        <dbReference type="EMBL" id="SDB34215.1"/>
    </source>
</evidence>
<dbReference type="RefSeq" id="WP_090876812.1">
    <property type="nucleotide sequence ID" value="NZ_FMXQ01000005.1"/>
</dbReference>
<evidence type="ECO:0000256" key="1">
    <source>
        <dbReference type="ARBA" id="ARBA00022448"/>
    </source>
</evidence>
<dbReference type="STRING" id="665467.SAMN02982931_02524"/>
<name>A0A1G6CNB0_9HYPH</name>
<sequence length="426" mass="47879">MFSSFFPKPKLFFLSAIVWAAVGMAAWYLFARDLGPSLTIGDIFGYGYPVALPDTADDVAKAGFAAQSGFAADLWAYQYMFLCSALFCAFWAFASPHRWFWWSVVASAVIIFVTWFQVQVDVMINDWFGRFYNMVQSALGEAGSVEPAAFYGEIATFAGIALVAITVAVLTRFLVSHYIFRWRTAMNDYYVANWGRLRHIEGASQRVQEDTMRFASIMEGLGVALIDSVMTLLAFLPILWGLSVHVKELPIIGEVPQALVFVAIVWSAFGTSILAIAGIRLPGLEFRNQRVEAAYRKELVFGEDNADRAQPPTLNELYADVRRNYFRIYWNYLYFNVVRYGYLQAGVLIPYIALAPTILAAGFTLGVMQQIIRAFGRVESSFQYLVNSWTTIVELISIYKRLKAFEATLDNEPLPDIEKEAMAGPA</sequence>
<dbReference type="PANTHER" id="PTHR11384:SF59">
    <property type="entry name" value="LYSOSOMAL COBALAMIN TRANSPORTER ABCD4"/>
    <property type="match status" value="1"/>
</dbReference>
<evidence type="ECO:0000313" key="7">
    <source>
        <dbReference type="Proteomes" id="UP000199071"/>
    </source>
</evidence>
<dbReference type="Proteomes" id="UP000199071">
    <property type="component" value="Unassembled WGS sequence"/>
</dbReference>
<gene>
    <name evidence="6" type="ORF">SAMN02982931_02524</name>
</gene>
<feature type="transmembrane region" description="Helical" evidence="5">
    <location>
        <begin position="12"/>
        <end position="30"/>
    </location>
</feature>
<feature type="transmembrane region" description="Helical" evidence="5">
    <location>
        <begin position="100"/>
        <end position="118"/>
    </location>
</feature>
<dbReference type="GO" id="GO:0015833">
    <property type="term" value="P:peptide transport"/>
    <property type="evidence" value="ECO:0007669"/>
    <property type="project" value="InterPro"/>
</dbReference>
<keyword evidence="3 5" id="KW-1133">Transmembrane helix</keyword>
<keyword evidence="7" id="KW-1185">Reference proteome</keyword>
<dbReference type="EMBL" id="FMXQ01000005">
    <property type="protein sequence ID" value="SDB34215.1"/>
    <property type="molecule type" value="Genomic_DNA"/>
</dbReference>
<dbReference type="NCBIfam" id="NF009036">
    <property type="entry name" value="PRK12369.1"/>
    <property type="match status" value="1"/>
</dbReference>
<dbReference type="InterPro" id="IPR050835">
    <property type="entry name" value="ABC_transporter_sub-D"/>
</dbReference>
<feature type="transmembrane region" description="Helical" evidence="5">
    <location>
        <begin position="221"/>
        <end position="240"/>
    </location>
</feature>
<protein>
    <submittedName>
        <fullName evidence="6">Peptide/bleomycin uptake transporter</fullName>
    </submittedName>
</protein>
<dbReference type="Pfam" id="PF05992">
    <property type="entry name" value="SbmA_BacA"/>
    <property type="match status" value="1"/>
</dbReference>
<dbReference type="PANTHER" id="PTHR11384">
    <property type="entry name" value="ATP-BINDING CASSETTE, SUB-FAMILY D MEMBER"/>
    <property type="match status" value="1"/>
</dbReference>
<evidence type="ECO:0000256" key="2">
    <source>
        <dbReference type="ARBA" id="ARBA00022692"/>
    </source>
</evidence>
<evidence type="ECO:0000256" key="5">
    <source>
        <dbReference type="SAM" id="Phobius"/>
    </source>
</evidence>
<dbReference type="OrthoDB" id="8233587at2"/>
<feature type="transmembrane region" description="Helical" evidence="5">
    <location>
        <begin position="74"/>
        <end position="93"/>
    </location>
</feature>
<dbReference type="GO" id="GO:1904680">
    <property type="term" value="F:peptide transmembrane transporter activity"/>
    <property type="evidence" value="ECO:0007669"/>
    <property type="project" value="InterPro"/>
</dbReference>
<keyword evidence="2 5" id="KW-0812">Transmembrane</keyword>
<proteinExistence type="predicted"/>
<feature type="transmembrane region" description="Helical" evidence="5">
    <location>
        <begin position="260"/>
        <end position="281"/>
    </location>
</feature>
<dbReference type="AlphaFoldDB" id="A0A1G6CNB0"/>
<accession>A0A1G6CNB0</accession>
<feature type="transmembrane region" description="Helical" evidence="5">
    <location>
        <begin position="154"/>
        <end position="175"/>
    </location>
</feature>
<evidence type="ECO:0000256" key="4">
    <source>
        <dbReference type="ARBA" id="ARBA00023136"/>
    </source>
</evidence>
<reference evidence="6 7" key="1">
    <citation type="submission" date="2016-10" db="EMBL/GenBank/DDBJ databases">
        <authorList>
            <person name="de Groot N.N."/>
        </authorList>
    </citation>
    <scope>NUCLEOTIDE SEQUENCE [LARGE SCALE GENOMIC DNA]</scope>
    <source>
        <strain evidence="6 7">ATCC 35022</strain>
    </source>
</reference>
<evidence type="ECO:0000256" key="3">
    <source>
        <dbReference type="ARBA" id="ARBA00022989"/>
    </source>
</evidence>